<feature type="domain" description="UspA" evidence="2">
    <location>
        <begin position="22"/>
        <end position="165"/>
    </location>
</feature>
<keyword evidence="4" id="KW-1185">Reference proteome</keyword>
<reference evidence="3" key="1">
    <citation type="submission" date="2022-10" db="EMBL/GenBank/DDBJ databases">
        <title>Rhodococcus sp.75.</title>
        <authorList>
            <person name="Sun M."/>
        </authorList>
    </citation>
    <scope>NUCLEOTIDE SEQUENCE</scope>
    <source>
        <strain evidence="3">75</strain>
    </source>
</reference>
<dbReference type="InterPro" id="IPR014729">
    <property type="entry name" value="Rossmann-like_a/b/a_fold"/>
</dbReference>
<evidence type="ECO:0000313" key="3">
    <source>
        <dbReference type="EMBL" id="UZJ26431.1"/>
    </source>
</evidence>
<protein>
    <submittedName>
        <fullName evidence="3">Universal stress protein</fullName>
    </submittedName>
</protein>
<dbReference type="InterPro" id="IPR006016">
    <property type="entry name" value="UspA"/>
</dbReference>
<dbReference type="EMBL" id="CP110615">
    <property type="protein sequence ID" value="UZJ26431.1"/>
    <property type="molecule type" value="Genomic_DNA"/>
</dbReference>
<dbReference type="InterPro" id="IPR006015">
    <property type="entry name" value="Universal_stress_UspA"/>
</dbReference>
<dbReference type="PANTHER" id="PTHR46268:SF6">
    <property type="entry name" value="UNIVERSAL STRESS PROTEIN UP12"/>
    <property type="match status" value="1"/>
</dbReference>
<evidence type="ECO:0000259" key="2">
    <source>
        <dbReference type="Pfam" id="PF00582"/>
    </source>
</evidence>
<dbReference type="Proteomes" id="UP001164965">
    <property type="component" value="Chromosome"/>
</dbReference>
<dbReference type="CDD" id="cd00293">
    <property type="entry name" value="USP-like"/>
    <property type="match status" value="1"/>
</dbReference>
<dbReference type="RefSeq" id="WP_265384535.1">
    <property type="nucleotide sequence ID" value="NZ_CP110615.1"/>
</dbReference>
<evidence type="ECO:0000313" key="4">
    <source>
        <dbReference type="Proteomes" id="UP001164965"/>
    </source>
</evidence>
<comment type="similarity">
    <text evidence="1">Belongs to the universal stress protein A family.</text>
</comment>
<dbReference type="Gene3D" id="3.40.50.620">
    <property type="entry name" value="HUPs"/>
    <property type="match status" value="1"/>
</dbReference>
<sequence>MSTRVPELVHSPRFPAPVELGRRVVVGVDGDPAGLAALRFAAVEAAHRGGDVLAVHVWHHPASWGISATTWGYAGVRLPDGEPARHILAALQASVELVLAERAAAGEPVVVITAEVVEGVDARTLHSVARGASLLVLGARHHSRLLGSVSLAVVGHPPCPVAVVPPPHPVTVVVPRSAVDPG</sequence>
<proteinExistence type="inferred from homology"/>
<name>A0ABY6P448_9NOCA</name>
<dbReference type="SUPFAM" id="SSF52402">
    <property type="entry name" value="Adenine nucleotide alpha hydrolases-like"/>
    <property type="match status" value="1"/>
</dbReference>
<dbReference type="PRINTS" id="PR01438">
    <property type="entry name" value="UNVRSLSTRESS"/>
</dbReference>
<dbReference type="PANTHER" id="PTHR46268">
    <property type="entry name" value="STRESS RESPONSE PROTEIN NHAX"/>
    <property type="match status" value="1"/>
</dbReference>
<organism evidence="3 4">
    <name type="scientific">Rhodococcus antarcticus</name>
    <dbReference type="NCBI Taxonomy" id="2987751"/>
    <lineage>
        <taxon>Bacteria</taxon>
        <taxon>Bacillati</taxon>
        <taxon>Actinomycetota</taxon>
        <taxon>Actinomycetes</taxon>
        <taxon>Mycobacteriales</taxon>
        <taxon>Nocardiaceae</taxon>
        <taxon>Rhodococcus</taxon>
    </lineage>
</organism>
<accession>A0ABY6P448</accession>
<gene>
    <name evidence="3" type="ORF">RHODO2019_08565</name>
</gene>
<dbReference type="Pfam" id="PF00582">
    <property type="entry name" value="Usp"/>
    <property type="match status" value="1"/>
</dbReference>
<evidence type="ECO:0000256" key="1">
    <source>
        <dbReference type="ARBA" id="ARBA00008791"/>
    </source>
</evidence>